<dbReference type="Proteomes" id="UP000008063">
    <property type="component" value="Unassembled WGS sequence"/>
</dbReference>
<name>F8PY01_SERL3</name>
<dbReference type="EMBL" id="GL945480">
    <property type="protein sequence ID" value="EGN98764.1"/>
    <property type="molecule type" value="Genomic_DNA"/>
</dbReference>
<feature type="region of interest" description="Disordered" evidence="1">
    <location>
        <begin position="1"/>
        <end position="26"/>
    </location>
</feature>
<accession>F8PY01</accession>
<reference evidence="3" key="1">
    <citation type="journal article" date="2011" name="Science">
        <title>The plant cell wall-decomposing machinery underlies the functional diversity of forest fungi.</title>
        <authorList>
            <person name="Eastwood D.C."/>
            <person name="Floudas D."/>
            <person name="Binder M."/>
            <person name="Majcherczyk A."/>
            <person name="Schneider P."/>
            <person name="Aerts A."/>
            <person name="Asiegbu F.O."/>
            <person name="Baker S.E."/>
            <person name="Barry K."/>
            <person name="Bendiksby M."/>
            <person name="Blumentritt M."/>
            <person name="Coutinho P.M."/>
            <person name="Cullen D."/>
            <person name="de Vries R.P."/>
            <person name="Gathman A."/>
            <person name="Goodell B."/>
            <person name="Henrissat B."/>
            <person name="Ihrmark K."/>
            <person name="Kauserud H."/>
            <person name="Kohler A."/>
            <person name="LaButti K."/>
            <person name="Lapidus A."/>
            <person name="Lavin J.L."/>
            <person name="Lee Y.-H."/>
            <person name="Lindquist E."/>
            <person name="Lilly W."/>
            <person name="Lucas S."/>
            <person name="Morin E."/>
            <person name="Murat C."/>
            <person name="Oguiza J.A."/>
            <person name="Park J."/>
            <person name="Pisabarro A.G."/>
            <person name="Riley R."/>
            <person name="Rosling A."/>
            <person name="Salamov A."/>
            <person name="Schmidt O."/>
            <person name="Schmutz J."/>
            <person name="Skrede I."/>
            <person name="Stenlid J."/>
            <person name="Wiebenga A."/>
            <person name="Xie X."/>
            <person name="Kuees U."/>
            <person name="Hibbett D.S."/>
            <person name="Hoffmeister D."/>
            <person name="Hoegberg N."/>
            <person name="Martin F."/>
            <person name="Grigoriev I.V."/>
            <person name="Watkinson S.C."/>
        </authorList>
    </citation>
    <scope>NUCLEOTIDE SEQUENCE [LARGE SCALE GENOMIC DNA]</scope>
    <source>
        <strain evidence="3">strain S7.3</strain>
    </source>
</reference>
<feature type="compositionally biased region" description="Basic residues" evidence="1">
    <location>
        <begin position="12"/>
        <end position="22"/>
    </location>
</feature>
<protein>
    <submittedName>
        <fullName evidence="2">Uncharacterized protein</fullName>
    </submittedName>
</protein>
<dbReference type="AlphaFoldDB" id="F8PY01"/>
<dbReference type="HOGENOM" id="CLU_1230555_0_0_1"/>
<evidence type="ECO:0000313" key="3">
    <source>
        <dbReference type="Proteomes" id="UP000008063"/>
    </source>
</evidence>
<proteinExistence type="predicted"/>
<keyword evidence="3" id="KW-1185">Reference proteome</keyword>
<dbReference type="InParanoid" id="F8PY01"/>
<organism evidence="3">
    <name type="scientific">Serpula lacrymans var. lacrymans (strain S7.3)</name>
    <name type="common">Dry rot fungus</name>
    <dbReference type="NCBI Taxonomy" id="936435"/>
    <lineage>
        <taxon>Eukaryota</taxon>
        <taxon>Fungi</taxon>
        <taxon>Dikarya</taxon>
        <taxon>Basidiomycota</taxon>
        <taxon>Agaricomycotina</taxon>
        <taxon>Agaricomycetes</taxon>
        <taxon>Agaricomycetidae</taxon>
        <taxon>Boletales</taxon>
        <taxon>Coniophorineae</taxon>
        <taxon>Serpulaceae</taxon>
        <taxon>Serpula</taxon>
    </lineage>
</organism>
<gene>
    <name evidence="2" type="ORF">SERLA73DRAFT_152590</name>
</gene>
<evidence type="ECO:0000256" key="1">
    <source>
        <dbReference type="SAM" id="MobiDB-lite"/>
    </source>
</evidence>
<evidence type="ECO:0000313" key="2">
    <source>
        <dbReference type="EMBL" id="EGN98764.1"/>
    </source>
</evidence>
<sequence length="225" mass="25911">MYAVGKSASNNRIHRQQFKRKKSEVDRKRKYGVMTIEFGHLKKLMMTRQQGRSPGRLRLLETNTACSPFLWDRNWELFSEEISGQEGLVKHPHRHRLSSDDGPGNLRLDYHMKAAAIGKYIVSRDVRTLRGSRYRCRSENEDNARTTLVSAVFDMGHRNSIMDAIPWRIGEHSKALRGWKSKKSLSVTATLTIHDDCQYVGMFFGTRGEVRHYVDSGGIAITRKD</sequence>